<gene>
    <name evidence="5" type="ORF">A3840_07855</name>
</gene>
<comment type="caution">
    <text evidence="5">The sequence shown here is derived from an EMBL/GenBank/DDBJ whole genome shotgun (WGS) entry which is preliminary data.</text>
</comment>
<evidence type="ECO:0000313" key="6">
    <source>
        <dbReference type="Proteomes" id="UP000078389"/>
    </source>
</evidence>
<dbReference type="RefSeq" id="WP_067454424.1">
    <property type="nucleotide sequence ID" value="NZ_LVVY01000074.1"/>
</dbReference>
<dbReference type="STRING" id="1770058.A3840_07855"/>
<dbReference type="EMBL" id="LVVY01000074">
    <property type="protein sequence ID" value="OAM78054.1"/>
    <property type="molecule type" value="Genomic_DNA"/>
</dbReference>
<organism evidence="5 6">
    <name type="scientific">Devosia elaeis</name>
    <dbReference type="NCBI Taxonomy" id="1770058"/>
    <lineage>
        <taxon>Bacteria</taxon>
        <taxon>Pseudomonadati</taxon>
        <taxon>Pseudomonadota</taxon>
        <taxon>Alphaproteobacteria</taxon>
        <taxon>Hyphomicrobiales</taxon>
        <taxon>Devosiaceae</taxon>
        <taxon>Devosia</taxon>
    </lineage>
</organism>
<protein>
    <submittedName>
        <fullName evidence="5">Aldehyde-activating protein</fullName>
    </submittedName>
</protein>
<dbReference type="Proteomes" id="UP000078389">
    <property type="component" value="Unassembled WGS sequence"/>
</dbReference>
<accession>A0A178I172</accession>
<dbReference type="PROSITE" id="PS51891">
    <property type="entry name" value="CENP_V_GFA"/>
    <property type="match status" value="1"/>
</dbReference>
<dbReference type="AlphaFoldDB" id="A0A178I172"/>
<keyword evidence="2" id="KW-0479">Metal-binding</keyword>
<evidence type="ECO:0000256" key="2">
    <source>
        <dbReference type="ARBA" id="ARBA00022723"/>
    </source>
</evidence>
<sequence length="132" mass="14515">MTLTATCHCGATRIALPEHPSAAKSCNCSYCARTGAVWAYYQPGQLQFLSQDADAVYSPSGMNNHHFCSKCGMQTWGDSPDWASMYNADGTPKDGNPNAMPVDRVYAVNLNLVDDLDWSKVTVEQMDGRNNW</sequence>
<dbReference type="PANTHER" id="PTHR28620">
    <property type="entry name" value="CENTROMERE PROTEIN V"/>
    <property type="match status" value="1"/>
</dbReference>
<evidence type="ECO:0000313" key="5">
    <source>
        <dbReference type="EMBL" id="OAM78054.1"/>
    </source>
</evidence>
<keyword evidence="3" id="KW-0862">Zinc</keyword>
<keyword evidence="6" id="KW-1185">Reference proteome</keyword>
<feature type="domain" description="CENP-V/GFA" evidence="4">
    <location>
        <begin position="3"/>
        <end position="114"/>
    </location>
</feature>
<dbReference type="InterPro" id="IPR052355">
    <property type="entry name" value="CENP-V-like"/>
</dbReference>
<dbReference type="Pfam" id="PF04828">
    <property type="entry name" value="GFA"/>
    <property type="match status" value="1"/>
</dbReference>
<comment type="similarity">
    <text evidence="1">Belongs to the Gfa family.</text>
</comment>
<dbReference type="InterPro" id="IPR011057">
    <property type="entry name" value="Mss4-like_sf"/>
</dbReference>
<dbReference type="InterPro" id="IPR006913">
    <property type="entry name" value="CENP-V/GFA"/>
</dbReference>
<dbReference type="SUPFAM" id="SSF51316">
    <property type="entry name" value="Mss4-like"/>
    <property type="match status" value="1"/>
</dbReference>
<evidence type="ECO:0000259" key="4">
    <source>
        <dbReference type="PROSITE" id="PS51891"/>
    </source>
</evidence>
<dbReference type="GO" id="GO:0016846">
    <property type="term" value="F:carbon-sulfur lyase activity"/>
    <property type="evidence" value="ECO:0007669"/>
    <property type="project" value="InterPro"/>
</dbReference>
<evidence type="ECO:0000256" key="1">
    <source>
        <dbReference type="ARBA" id="ARBA00005495"/>
    </source>
</evidence>
<dbReference type="PANTHER" id="PTHR28620:SF1">
    <property type="entry name" value="CENP-V_GFA DOMAIN-CONTAINING PROTEIN"/>
    <property type="match status" value="1"/>
</dbReference>
<dbReference type="GO" id="GO:0046872">
    <property type="term" value="F:metal ion binding"/>
    <property type="evidence" value="ECO:0007669"/>
    <property type="project" value="UniProtKB-KW"/>
</dbReference>
<dbReference type="Gene3D" id="2.170.150.70">
    <property type="match status" value="1"/>
</dbReference>
<name>A0A178I172_9HYPH</name>
<reference evidence="5 6" key="1">
    <citation type="submission" date="2016-03" db="EMBL/GenBank/DDBJ databases">
        <title>Genome sequencing of Devosia sp. S37.</title>
        <authorList>
            <person name="Mohd Nor M."/>
        </authorList>
    </citation>
    <scope>NUCLEOTIDE SEQUENCE [LARGE SCALE GENOMIC DNA]</scope>
    <source>
        <strain evidence="5 6">S37</strain>
    </source>
</reference>
<dbReference type="OrthoDB" id="9805575at2"/>
<evidence type="ECO:0000256" key="3">
    <source>
        <dbReference type="ARBA" id="ARBA00022833"/>
    </source>
</evidence>
<proteinExistence type="inferred from homology"/>